<sequence length="573" mass="62448">MIKRIKINFLLPVLMLALATLPSCVRYYDPPPYFENNTDTVAPLKRKVLIIGIDGAVGAEYKTIQPTVLEGMKLHSKYTYDGFSDESTTDASSWKTLMSGVPFAKHQISDSSLVYTQPQDGDEHGAIKNYPSFLNYILSSSKSDTRTTVISSWSTLMSKLAAEAENKILGVDDAAVKDSAVAKLPTSNSDIVIVHFNGVAKAGKISGFSATAQGYKDAVTTVDGYIGNIMTALKSRPGYGTKEEWLVIILGTHGGTGTTYGGSTTQEVNTVAFYYNEKFKPTELVKPGYNGAQITGKGTSAVNATIPDDGGFYNLGSTGEQTISVKIKCSSKEANWPHFFSKQQKAFTGNGWTLYTNSAGNWNLAVSTKKIEPATSNVFDNNWHTLTFKFMDSASKRWVVRYTDGNRLEATDLTGAGVANSLSSTSPLTLGWGADPGYGGITAYYADCMIFNKALTDAEVQDMVCAQDITKHPKYGNLVGYWPCNEGYGKLFRNRAPGQVNKDIMLKGAYAWSTPSSFPCTAPVGDPAKAPIWAKSLDVATTLMYWLKIPVQSTWKLDGSVWLNQYEMEFVKL</sequence>
<proteinExistence type="predicted"/>
<dbReference type="AlphaFoldDB" id="A0A9X2XX91"/>
<evidence type="ECO:0000256" key="1">
    <source>
        <dbReference type="SAM" id="SignalP"/>
    </source>
</evidence>
<dbReference type="GO" id="GO:0004553">
    <property type="term" value="F:hydrolase activity, hydrolyzing O-glycosyl compounds"/>
    <property type="evidence" value="ECO:0007669"/>
    <property type="project" value="UniProtKB-ARBA"/>
</dbReference>
<dbReference type="InterPro" id="IPR013320">
    <property type="entry name" value="ConA-like_dom_sf"/>
</dbReference>
<dbReference type="Pfam" id="PF13385">
    <property type="entry name" value="Laminin_G_3"/>
    <property type="match status" value="1"/>
</dbReference>
<dbReference type="SUPFAM" id="SSF49899">
    <property type="entry name" value="Concanavalin A-like lectins/glucanases"/>
    <property type="match status" value="1"/>
</dbReference>
<evidence type="ECO:0000313" key="4">
    <source>
        <dbReference type="Proteomes" id="UP001155483"/>
    </source>
</evidence>
<keyword evidence="4" id="KW-1185">Reference proteome</keyword>
<dbReference type="RefSeq" id="WP_279296848.1">
    <property type="nucleotide sequence ID" value="NZ_JAOTIF010000005.1"/>
</dbReference>
<accession>A0A9X2XX91</accession>
<name>A0A9X2XX91_9BACT</name>
<dbReference type="InterPro" id="IPR017850">
    <property type="entry name" value="Alkaline_phosphatase_core_sf"/>
</dbReference>
<comment type="caution">
    <text evidence="3">The sequence shown here is derived from an EMBL/GenBank/DDBJ whole genome shotgun (WGS) entry which is preliminary data.</text>
</comment>
<reference evidence="3" key="1">
    <citation type="submission" date="2022-09" db="EMBL/GenBank/DDBJ databases">
        <authorList>
            <person name="Yuan C."/>
            <person name="Ke Z."/>
        </authorList>
    </citation>
    <scope>NUCLEOTIDE SEQUENCE</scope>
    <source>
        <strain evidence="3">LB-8</strain>
    </source>
</reference>
<dbReference type="InterPro" id="IPR032309">
    <property type="entry name" value="DUF4983"/>
</dbReference>
<feature type="signal peptide" evidence="1">
    <location>
        <begin position="1"/>
        <end position="27"/>
    </location>
</feature>
<dbReference type="SUPFAM" id="SSF53649">
    <property type="entry name" value="Alkaline phosphatase-like"/>
    <property type="match status" value="1"/>
</dbReference>
<dbReference type="GO" id="GO:0005975">
    <property type="term" value="P:carbohydrate metabolic process"/>
    <property type="evidence" value="ECO:0007669"/>
    <property type="project" value="UniProtKB-ARBA"/>
</dbReference>
<keyword evidence="1" id="KW-0732">Signal</keyword>
<evidence type="ECO:0000313" key="3">
    <source>
        <dbReference type="EMBL" id="MCU7549408.1"/>
    </source>
</evidence>
<dbReference type="Proteomes" id="UP001155483">
    <property type="component" value="Unassembled WGS sequence"/>
</dbReference>
<dbReference type="EMBL" id="JAOTIF010000005">
    <property type="protein sequence ID" value="MCU7549408.1"/>
    <property type="molecule type" value="Genomic_DNA"/>
</dbReference>
<feature type="domain" description="DUF4983" evidence="2">
    <location>
        <begin position="470"/>
        <end position="563"/>
    </location>
</feature>
<gene>
    <name evidence="3" type="ORF">OCK74_09800</name>
</gene>
<protein>
    <submittedName>
        <fullName evidence="3">DUF4983 domain-containing protein</fullName>
    </submittedName>
</protein>
<dbReference type="Pfam" id="PF16356">
    <property type="entry name" value="DUF4983"/>
    <property type="match status" value="1"/>
</dbReference>
<reference evidence="3" key="2">
    <citation type="submission" date="2023-04" db="EMBL/GenBank/DDBJ databases">
        <title>Paracnuella aquatica gen. nov., sp. nov., a member of the family Chitinophagaceae isolated from a hot spring.</title>
        <authorList>
            <person name="Wang C."/>
        </authorList>
    </citation>
    <scope>NUCLEOTIDE SEQUENCE</scope>
    <source>
        <strain evidence="3">LB-8</strain>
    </source>
</reference>
<evidence type="ECO:0000259" key="2">
    <source>
        <dbReference type="Pfam" id="PF16356"/>
    </source>
</evidence>
<dbReference type="Gene3D" id="2.60.120.200">
    <property type="match status" value="1"/>
</dbReference>
<organism evidence="3 4">
    <name type="scientific">Paraflavisolibacter caeni</name>
    <dbReference type="NCBI Taxonomy" id="2982496"/>
    <lineage>
        <taxon>Bacteria</taxon>
        <taxon>Pseudomonadati</taxon>
        <taxon>Bacteroidota</taxon>
        <taxon>Chitinophagia</taxon>
        <taxon>Chitinophagales</taxon>
        <taxon>Chitinophagaceae</taxon>
        <taxon>Paraflavisolibacter</taxon>
    </lineage>
</organism>
<feature type="chain" id="PRO_5040957634" evidence="1">
    <location>
        <begin position="28"/>
        <end position="573"/>
    </location>
</feature>
<dbReference type="Gene3D" id="3.40.720.10">
    <property type="entry name" value="Alkaline Phosphatase, subunit A"/>
    <property type="match status" value="1"/>
</dbReference>